<dbReference type="STRING" id="237258.SAMN04489756_11382"/>
<reference evidence="2 3" key="1">
    <citation type="submission" date="2016-09" db="EMBL/GenBank/DDBJ databases">
        <authorList>
            <person name="Capua I."/>
            <person name="De Benedictis P."/>
            <person name="Joannis T."/>
            <person name="Lombin L.H."/>
            <person name="Cattoli G."/>
        </authorList>
    </citation>
    <scope>NUCLEOTIDE SEQUENCE [LARGE SCALE GENOMIC DNA]</scope>
    <source>
        <strain evidence="2 3">NRS-1</strain>
    </source>
</reference>
<dbReference type="OrthoDB" id="1274418at2"/>
<feature type="transmembrane region" description="Helical" evidence="1">
    <location>
        <begin position="21"/>
        <end position="46"/>
    </location>
</feature>
<feature type="transmembrane region" description="Helical" evidence="1">
    <location>
        <begin position="79"/>
        <end position="97"/>
    </location>
</feature>
<dbReference type="Proteomes" id="UP000095601">
    <property type="component" value="Unassembled WGS sequence"/>
</dbReference>
<organism evidence="2 3">
    <name type="scientific">Cloacibacterium normanense</name>
    <dbReference type="NCBI Taxonomy" id="237258"/>
    <lineage>
        <taxon>Bacteria</taxon>
        <taxon>Pseudomonadati</taxon>
        <taxon>Bacteroidota</taxon>
        <taxon>Flavobacteriia</taxon>
        <taxon>Flavobacteriales</taxon>
        <taxon>Weeksellaceae</taxon>
    </lineage>
</organism>
<keyword evidence="1" id="KW-1133">Transmembrane helix</keyword>
<dbReference type="EMBL" id="MKGI01000064">
    <property type="protein sequence ID" value="OEL10943.1"/>
    <property type="molecule type" value="Genomic_DNA"/>
</dbReference>
<evidence type="ECO:0000256" key="1">
    <source>
        <dbReference type="SAM" id="Phobius"/>
    </source>
</evidence>
<dbReference type="RefSeq" id="WP_069798934.1">
    <property type="nucleotide sequence ID" value="NZ_CP034157.1"/>
</dbReference>
<keyword evidence="3" id="KW-1185">Reference proteome</keyword>
<protein>
    <recommendedName>
        <fullName evidence="4">Transmembrane protein</fullName>
    </recommendedName>
</protein>
<evidence type="ECO:0008006" key="4">
    <source>
        <dbReference type="Google" id="ProtNLM"/>
    </source>
</evidence>
<dbReference type="KEGG" id="cnr:EB819_04790"/>
<dbReference type="AlphaFoldDB" id="A0A1E5UDF1"/>
<accession>A0A1E5UDF1</accession>
<keyword evidence="1" id="KW-0472">Membrane</keyword>
<proteinExistence type="predicted"/>
<name>A0A1E5UDF1_9FLAO</name>
<keyword evidence="1" id="KW-0812">Transmembrane</keyword>
<evidence type="ECO:0000313" key="3">
    <source>
        <dbReference type="Proteomes" id="UP000095601"/>
    </source>
</evidence>
<sequence>MKIKQLQSILDQQPSVSGNTYFIFIVWGISWLFALVFLLLGIGLLLESLLHYKIFLDTVAQKLHLVLTDEQRWNISTSLGWLSLILAFVFGAMIYICKMVLVRNHFIILLEEWLISEIKEVEINRKISKK</sequence>
<comment type="caution">
    <text evidence="2">The sequence shown here is derived from an EMBL/GenBank/DDBJ whole genome shotgun (WGS) entry which is preliminary data.</text>
</comment>
<gene>
    <name evidence="2" type="ORF">BHF72_2532</name>
</gene>
<evidence type="ECO:0000313" key="2">
    <source>
        <dbReference type="EMBL" id="OEL10943.1"/>
    </source>
</evidence>